<sequence>MASGNSDDALLARLNALRRSHISLDKAPKLHSEDDDTNTPPDLNSRFKNLNSSNETPSVADDDQGSTPHNDEDDKILDELLKDLGPQEQWALGKDEQTDVKNLVADVRSALPAVSQDAASKDQSGETHSPEDDESKIQSNVHHDRPSEEQEAQDVIARVMAELELERSQAVLNDEEEDDDEGDDSGKQKADDEADPFQLPSAPKDAPVAKLEEDHSNIDEALAARFSGLSLPAAPSFSPSKKPVRVAKPKQPKYTDEEIDSWCIICNDDAQVRCLGCDGELYCRACWAEGHQGADAGFEEKTHKWTKYEMKKR</sequence>
<dbReference type="OrthoDB" id="5407799at2759"/>
<feature type="compositionally biased region" description="Acidic residues" evidence="1">
    <location>
        <begin position="173"/>
        <end position="183"/>
    </location>
</feature>
<keyword evidence="3" id="KW-1185">Reference proteome</keyword>
<dbReference type="AlphaFoldDB" id="A0A9P4IKM9"/>
<dbReference type="Pfam" id="PF22586">
    <property type="entry name" value="ANCHR-like_BBOX"/>
    <property type="match status" value="1"/>
</dbReference>
<proteinExistence type="predicted"/>
<dbReference type="PANTHER" id="PTHR46603">
    <property type="entry name" value="ABSCISSION/NOCUT CHECKPOINT REGULATOR"/>
    <property type="match status" value="1"/>
</dbReference>
<dbReference type="CDD" id="cd19817">
    <property type="entry name" value="Bbox1_ANCHR-like"/>
    <property type="match status" value="1"/>
</dbReference>
<accession>A0A9P4IKM9</accession>
<feature type="region of interest" description="Disordered" evidence="1">
    <location>
        <begin position="111"/>
        <end position="216"/>
    </location>
</feature>
<dbReference type="Proteomes" id="UP000799772">
    <property type="component" value="Unassembled WGS sequence"/>
</dbReference>
<feature type="compositionally biased region" description="Low complexity" evidence="1">
    <location>
        <begin position="230"/>
        <end position="241"/>
    </location>
</feature>
<feature type="region of interest" description="Disordered" evidence="1">
    <location>
        <begin position="230"/>
        <end position="252"/>
    </location>
</feature>
<dbReference type="PANTHER" id="PTHR46603:SF1">
    <property type="entry name" value="ABSCISSION_NOCUT CHECKPOINT REGULATOR"/>
    <property type="match status" value="1"/>
</dbReference>
<comment type="caution">
    <text evidence="2">The sequence shown here is derived from an EMBL/GenBank/DDBJ whole genome shotgun (WGS) entry which is preliminary data.</text>
</comment>
<dbReference type="EMBL" id="ML978125">
    <property type="protein sequence ID" value="KAF2099901.1"/>
    <property type="molecule type" value="Genomic_DNA"/>
</dbReference>
<evidence type="ECO:0000313" key="2">
    <source>
        <dbReference type="EMBL" id="KAF2099901.1"/>
    </source>
</evidence>
<evidence type="ECO:0000256" key="1">
    <source>
        <dbReference type="SAM" id="MobiDB-lite"/>
    </source>
</evidence>
<organism evidence="2 3">
    <name type="scientific">Rhizodiscina lignyota</name>
    <dbReference type="NCBI Taxonomy" id="1504668"/>
    <lineage>
        <taxon>Eukaryota</taxon>
        <taxon>Fungi</taxon>
        <taxon>Dikarya</taxon>
        <taxon>Ascomycota</taxon>
        <taxon>Pezizomycotina</taxon>
        <taxon>Dothideomycetes</taxon>
        <taxon>Pleosporomycetidae</taxon>
        <taxon>Aulographales</taxon>
        <taxon>Rhizodiscinaceae</taxon>
        <taxon>Rhizodiscina</taxon>
    </lineage>
</organism>
<feature type="compositionally biased region" description="Basic and acidic residues" evidence="1">
    <location>
        <begin position="119"/>
        <end position="130"/>
    </location>
</feature>
<dbReference type="InterPro" id="IPR044553">
    <property type="entry name" value="Bbox1_ANCHR"/>
</dbReference>
<gene>
    <name evidence="2" type="ORF">NA57DRAFT_75404</name>
</gene>
<feature type="compositionally biased region" description="Basic residues" evidence="1">
    <location>
        <begin position="242"/>
        <end position="251"/>
    </location>
</feature>
<dbReference type="SUPFAM" id="SSF57845">
    <property type="entry name" value="B-box zinc-binding domain"/>
    <property type="match status" value="1"/>
</dbReference>
<name>A0A9P4IKM9_9PEZI</name>
<feature type="region of interest" description="Disordered" evidence="1">
    <location>
        <begin position="23"/>
        <end position="74"/>
    </location>
</feature>
<feature type="compositionally biased region" description="Basic and acidic residues" evidence="1">
    <location>
        <begin position="23"/>
        <end position="32"/>
    </location>
</feature>
<reference evidence="2" key="1">
    <citation type="journal article" date="2020" name="Stud. Mycol.">
        <title>101 Dothideomycetes genomes: a test case for predicting lifestyles and emergence of pathogens.</title>
        <authorList>
            <person name="Haridas S."/>
            <person name="Albert R."/>
            <person name="Binder M."/>
            <person name="Bloem J."/>
            <person name="Labutti K."/>
            <person name="Salamov A."/>
            <person name="Andreopoulos B."/>
            <person name="Baker S."/>
            <person name="Barry K."/>
            <person name="Bills G."/>
            <person name="Bluhm B."/>
            <person name="Cannon C."/>
            <person name="Castanera R."/>
            <person name="Culley D."/>
            <person name="Daum C."/>
            <person name="Ezra D."/>
            <person name="Gonzalez J."/>
            <person name="Henrissat B."/>
            <person name="Kuo A."/>
            <person name="Liang C."/>
            <person name="Lipzen A."/>
            <person name="Lutzoni F."/>
            <person name="Magnuson J."/>
            <person name="Mondo S."/>
            <person name="Nolan M."/>
            <person name="Ohm R."/>
            <person name="Pangilinan J."/>
            <person name="Park H.-J."/>
            <person name="Ramirez L."/>
            <person name="Alfaro M."/>
            <person name="Sun H."/>
            <person name="Tritt A."/>
            <person name="Yoshinaga Y."/>
            <person name="Zwiers L.-H."/>
            <person name="Turgeon B."/>
            <person name="Goodwin S."/>
            <person name="Spatafora J."/>
            <person name="Crous P."/>
            <person name="Grigoriev I."/>
        </authorList>
    </citation>
    <scope>NUCLEOTIDE SEQUENCE</scope>
    <source>
        <strain evidence="2">CBS 133067</strain>
    </source>
</reference>
<feature type="compositionally biased region" description="Polar residues" evidence="1">
    <location>
        <begin position="38"/>
        <end position="57"/>
    </location>
</feature>
<protein>
    <submittedName>
        <fullName evidence="2">Uncharacterized protein</fullName>
    </submittedName>
</protein>
<evidence type="ECO:0000313" key="3">
    <source>
        <dbReference type="Proteomes" id="UP000799772"/>
    </source>
</evidence>